<keyword evidence="14" id="KW-0812">Transmembrane</keyword>
<evidence type="ECO:0000256" key="3">
    <source>
        <dbReference type="ARBA" id="ARBA00022527"/>
    </source>
</evidence>
<evidence type="ECO:0000256" key="9">
    <source>
        <dbReference type="ARBA" id="ARBA00023157"/>
    </source>
</evidence>
<feature type="domain" description="Protein kinase" evidence="16">
    <location>
        <begin position="473"/>
        <end position="750"/>
    </location>
</feature>
<dbReference type="PROSITE" id="PS50927">
    <property type="entry name" value="BULB_LECTIN"/>
    <property type="match status" value="1"/>
</dbReference>
<keyword evidence="14" id="KW-0472">Membrane</keyword>
<dbReference type="FunFam" id="1.10.510.10:FF:000060">
    <property type="entry name" value="G-type lectin S-receptor-like serine/threonine-protein kinase"/>
    <property type="match status" value="1"/>
</dbReference>
<evidence type="ECO:0000259" key="16">
    <source>
        <dbReference type="PROSITE" id="PS50011"/>
    </source>
</evidence>
<dbReference type="InterPro" id="IPR001480">
    <property type="entry name" value="Bulb-type_lectin_dom"/>
</dbReference>
<keyword evidence="14" id="KW-1133">Transmembrane helix</keyword>
<dbReference type="InterPro" id="IPR003609">
    <property type="entry name" value="Pan_app"/>
</dbReference>
<dbReference type="InterPro" id="IPR001245">
    <property type="entry name" value="Ser-Thr/Tyr_kinase_cat_dom"/>
</dbReference>
<comment type="subcellular location">
    <subcellularLocation>
        <location evidence="1">Cell membrane</location>
        <topology evidence="1">Single-pass type I membrane protein</topology>
    </subcellularLocation>
</comment>
<dbReference type="EMBL" id="CM002298">
    <property type="protein sequence ID" value="ESW05409.1"/>
    <property type="molecule type" value="Genomic_DNA"/>
</dbReference>
<dbReference type="SMART" id="SM00108">
    <property type="entry name" value="B_lectin"/>
    <property type="match status" value="1"/>
</dbReference>
<evidence type="ECO:0000256" key="6">
    <source>
        <dbReference type="ARBA" id="ARBA00022741"/>
    </source>
</evidence>
<reference evidence="20" key="1">
    <citation type="journal article" date="2014" name="Nat. Genet.">
        <title>A reference genome for common bean and genome-wide analysis of dual domestications.</title>
        <authorList>
            <person name="Schmutz J."/>
            <person name="McClean P.E."/>
            <person name="Mamidi S."/>
            <person name="Wu G.A."/>
            <person name="Cannon S.B."/>
            <person name="Grimwood J."/>
            <person name="Jenkins J."/>
            <person name="Shu S."/>
            <person name="Song Q."/>
            <person name="Chavarro C."/>
            <person name="Torres-Torres M."/>
            <person name="Geffroy V."/>
            <person name="Moghaddam S.M."/>
            <person name="Gao D."/>
            <person name="Abernathy B."/>
            <person name="Barry K."/>
            <person name="Blair M."/>
            <person name="Brick M.A."/>
            <person name="Chovatia M."/>
            <person name="Gepts P."/>
            <person name="Goodstein D.M."/>
            <person name="Gonzales M."/>
            <person name="Hellsten U."/>
            <person name="Hyten D.L."/>
            <person name="Jia G."/>
            <person name="Kelly J.D."/>
            <person name="Kudrna D."/>
            <person name="Lee R."/>
            <person name="Richard M.M."/>
            <person name="Miklas P.N."/>
            <person name="Osorno J.M."/>
            <person name="Rodrigues J."/>
            <person name="Thareau V."/>
            <person name="Urrea C.A."/>
            <person name="Wang M."/>
            <person name="Yu Y."/>
            <person name="Zhang M."/>
            <person name="Wing R.A."/>
            <person name="Cregan P.B."/>
            <person name="Rokhsar D.S."/>
            <person name="Jackson S.A."/>
        </authorList>
    </citation>
    <scope>NUCLEOTIDE SEQUENCE [LARGE SCALE GENOMIC DNA]</scope>
    <source>
        <strain evidence="20">cv. G19833</strain>
    </source>
</reference>
<protein>
    <recommendedName>
        <fullName evidence="13">Receptor-like serine/threonine-protein kinase</fullName>
        <ecNumber evidence="13">2.7.11.1</ecNumber>
    </recommendedName>
</protein>
<accession>V7AIN2</accession>
<dbReference type="GO" id="GO:0005886">
    <property type="term" value="C:plasma membrane"/>
    <property type="evidence" value="ECO:0007669"/>
    <property type="project" value="UniProtKB-SubCell"/>
</dbReference>
<evidence type="ECO:0000256" key="1">
    <source>
        <dbReference type="ARBA" id="ARBA00004251"/>
    </source>
</evidence>
<evidence type="ECO:0000256" key="7">
    <source>
        <dbReference type="ARBA" id="ARBA00022777"/>
    </source>
</evidence>
<dbReference type="Gene3D" id="1.10.510.10">
    <property type="entry name" value="Transferase(Phosphotransferase) domain 1"/>
    <property type="match status" value="1"/>
</dbReference>
<dbReference type="FunFam" id="3.30.200.20:FF:000195">
    <property type="entry name" value="G-type lectin S-receptor-like serine/threonine-protein kinase"/>
    <property type="match status" value="1"/>
</dbReference>
<dbReference type="eggNOG" id="ENOG502QTRQ">
    <property type="taxonomic scope" value="Eukaryota"/>
</dbReference>
<dbReference type="PANTHER" id="PTHR27002">
    <property type="entry name" value="RECEPTOR-LIKE SERINE/THREONINE-PROTEIN KINASE SD1-8"/>
    <property type="match status" value="1"/>
</dbReference>
<comment type="catalytic activity">
    <reaction evidence="11 13">
        <text>L-threonyl-[protein] + ATP = O-phospho-L-threonyl-[protein] + ADP + H(+)</text>
        <dbReference type="Rhea" id="RHEA:46608"/>
        <dbReference type="Rhea" id="RHEA-COMP:11060"/>
        <dbReference type="Rhea" id="RHEA-COMP:11605"/>
        <dbReference type="ChEBI" id="CHEBI:15378"/>
        <dbReference type="ChEBI" id="CHEBI:30013"/>
        <dbReference type="ChEBI" id="CHEBI:30616"/>
        <dbReference type="ChEBI" id="CHEBI:61977"/>
        <dbReference type="ChEBI" id="CHEBI:456216"/>
        <dbReference type="EC" id="2.7.11.1"/>
    </reaction>
</comment>
<evidence type="ECO:0000256" key="5">
    <source>
        <dbReference type="ARBA" id="ARBA00022729"/>
    </source>
</evidence>
<gene>
    <name evidence="19" type="ORF">PHAVU_011G176700g</name>
</gene>
<dbReference type="PROSITE" id="PS50948">
    <property type="entry name" value="PAN"/>
    <property type="match status" value="1"/>
</dbReference>
<dbReference type="OMA" id="KMFTQQD"/>
<dbReference type="InterPro" id="IPR000719">
    <property type="entry name" value="Prot_kinase_dom"/>
</dbReference>
<dbReference type="GO" id="GO:0004674">
    <property type="term" value="F:protein serine/threonine kinase activity"/>
    <property type="evidence" value="ECO:0007669"/>
    <property type="project" value="UniProtKB-KW"/>
</dbReference>
<dbReference type="PIRSF" id="PIRSF000641">
    <property type="entry name" value="SRK"/>
    <property type="match status" value="1"/>
</dbReference>
<dbReference type="SUPFAM" id="SSF51110">
    <property type="entry name" value="alpha-D-mannose-specific plant lectins"/>
    <property type="match status" value="1"/>
</dbReference>
<evidence type="ECO:0000313" key="19">
    <source>
        <dbReference type="EMBL" id="ESW05409.1"/>
    </source>
</evidence>
<feature type="transmembrane region" description="Helical" evidence="14">
    <location>
        <begin position="391"/>
        <end position="411"/>
    </location>
</feature>
<evidence type="ECO:0000256" key="13">
    <source>
        <dbReference type="PIRNR" id="PIRNR000641"/>
    </source>
</evidence>
<dbReference type="CDD" id="cd14066">
    <property type="entry name" value="STKc_IRAK"/>
    <property type="match status" value="1"/>
</dbReference>
<dbReference type="InterPro" id="IPR036426">
    <property type="entry name" value="Bulb-type_lectin_dom_sf"/>
</dbReference>
<keyword evidence="7 13" id="KW-0418">Kinase</keyword>
<dbReference type="GO" id="GO:0005524">
    <property type="term" value="F:ATP binding"/>
    <property type="evidence" value="ECO:0007669"/>
    <property type="project" value="UniProtKB-KW"/>
</dbReference>
<dbReference type="InterPro" id="IPR024171">
    <property type="entry name" value="SRK-like_kinase"/>
</dbReference>
<feature type="signal peptide" evidence="15">
    <location>
        <begin position="1"/>
        <end position="29"/>
    </location>
</feature>
<evidence type="ECO:0000256" key="14">
    <source>
        <dbReference type="SAM" id="Phobius"/>
    </source>
</evidence>
<dbReference type="SUPFAM" id="SSF56112">
    <property type="entry name" value="Protein kinase-like (PK-like)"/>
    <property type="match status" value="1"/>
</dbReference>
<dbReference type="InterPro" id="IPR011009">
    <property type="entry name" value="Kinase-like_dom_sf"/>
</dbReference>
<dbReference type="Gene3D" id="3.30.200.20">
    <property type="entry name" value="Phosphorylase Kinase, domain 1"/>
    <property type="match status" value="1"/>
</dbReference>
<comment type="catalytic activity">
    <reaction evidence="12 13">
        <text>L-seryl-[protein] + ATP = O-phospho-L-seryl-[protein] + ADP + H(+)</text>
        <dbReference type="Rhea" id="RHEA:17989"/>
        <dbReference type="Rhea" id="RHEA-COMP:9863"/>
        <dbReference type="Rhea" id="RHEA-COMP:11604"/>
        <dbReference type="ChEBI" id="CHEBI:15378"/>
        <dbReference type="ChEBI" id="CHEBI:29999"/>
        <dbReference type="ChEBI" id="CHEBI:30616"/>
        <dbReference type="ChEBI" id="CHEBI:83421"/>
        <dbReference type="ChEBI" id="CHEBI:456216"/>
        <dbReference type="EC" id="2.7.11.1"/>
    </reaction>
</comment>
<keyword evidence="8 13" id="KW-0067">ATP-binding</keyword>
<dbReference type="PROSITE" id="PS00108">
    <property type="entry name" value="PROTEIN_KINASE_ST"/>
    <property type="match status" value="1"/>
</dbReference>
<proteinExistence type="inferred from homology"/>
<evidence type="ECO:0000256" key="12">
    <source>
        <dbReference type="ARBA" id="ARBA00048679"/>
    </source>
</evidence>
<feature type="domain" description="Apple" evidence="18">
    <location>
        <begin position="299"/>
        <end position="382"/>
    </location>
</feature>
<dbReference type="Pfam" id="PF01453">
    <property type="entry name" value="B_lectin"/>
    <property type="match status" value="1"/>
</dbReference>
<dbReference type="AlphaFoldDB" id="V7AIN2"/>
<feature type="chain" id="PRO_5004753764" description="Receptor-like serine/threonine-protein kinase" evidence="15">
    <location>
        <begin position="30"/>
        <end position="790"/>
    </location>
</feature>
<dbReference type="EC" id="2.7.11.1" evidence="13"/>
<evidence type="ECO:0000259" key="18">
    <source>
        <dbReference type="PROSITE" id="PS50948"/>
    </source>
</evidence>
<keyword evidence="9" id="KW-1015">Disulfide bond</keyword>
<keyword evidence="10" id="KW-0325">Glycoprotein</keyword>
<comment type="similarity">
    <text evidence="13">Belongs to the protein kinase superfamily. Ser/Thr protein kinase family.</text>
</comment>
<sequence>MACSAERKPHVLPLLTWFLLWWWSTCVHGEATNNTLRPGDTLKARGEAKLYSEKGNYCMYFNPISDGESEAILYIYDQKDLWAVWIANRDQPVDINSAVLSLNHSGVLKIESQHGEIILFSPPQAINNTVATLLDTGSFVLQELHPNGSAIGVLWETFDFPADTLLPGMKLGVNHKTGHKWSLVSLLSKYVPTPGPFRLEWEHETRQLKIKRGEKLYWAAGEKEMKHILGEAYHQIVFVSNENEAYITLRSSEEELTKWTLLSTGQVINRNGGDVARADQCYGYKTDEGCQKWEDLPSCRNSGDAFELKQGYANFDLRMTRDEANSSYGINDCQAICWRDCNCVGFTHLYNNETGCTFFLWNTTKGTNIASEGDKFYMLVKSNHHKSTEKWIWAIVAIGATILIICLSLLCHRALRKRKYALEELKAKRMGIENEDLEASNRSSYAEKLEVFLKDEHDKVFKYASIVEATNDFSSENKLGQGGFGPVYKGILPTMQEVAVKKLSKSSRQGLLEFKNELTVISKLQHTNLVQLLGYCIHEDERILVYEYMPNKSLDFILFDCTQNQLLDWNKRFSIIEGIAQGLLYLHKYSRHRIIHRDLKASNILLDANMNPKISDFGIAKMFTQQDSESNTTRIVGTYGYMSPEYAMEGVFSTKSDVYSFGVLLFEIVSGKRNNSFYTDERQLNLVGHTWELWKEGEVLKLVDPSLNDSFSEDEVLRCVHAGLLCVEENADDRPSISNIVSMLANKSKVTTVPKKPAYYVRTKVLGEETSTRDFGLDSTHENSLYVSST</sequence>
<keyword evidence="3 13" id="KW-0723">Serine/threonine-protein kinase</keyword>
<keyword evidence="2" id="KW-1003">Cell membrane</keyword>
<evidence type="ECO:0000256" key="10">
    <source>
        <dbReference type="ARBA" id="ARBA00023180"/>
    </source>
</evidence>
<evidence type="ECO:0000259" key="17">
    <source>
        <dbReference type="PROSITE" id="PS50927"/>
    </source>
</evidence>
<keyword evidence="4 13" id="KW-0808">Transferase</keyword>
<feature type="domain" description="Bulb-type lectin" evidence="17">
    <location>
        <begin position="33"/>
        <end position="154"/>
    </location>
</feature>
<evidence type="ECO:0000256" key="8">
    <source>
        <dbReference type="ARBA" id="ARBA00022840"/>
    </source>
</evidence>
<evidence type="ECO:0000313" key="20">
    <source>
        <dbReference type="Proteomes" id="UP000000226"/>
    </source>
</evidence>
<evidence type="ECO:0000256" key="4">
    <source>
        <dbReference type="ARBA" id="ARBA00022679"/>
    </source>
</evidence>
<evidence type="ECO:0000256" key="15">
    <source>
        <dbReference type="SAM" id="SignalP"/>
    </source>
</evidence>
<dbReference type="Proteomes" id="UP000000226">
    <property type="component" value="Chromosome 11"/>
</dbReference>
<keyword evidence="5 15" id="KW-0732">Signal</keyword>
<keyword evidence="20" id="KW-1185">Reference proteome</keyword>
<dbReference type="Gene3D" id="2.90.10.10">
    <property type="entry name" value="Bulb-type lectin domain"/>
    <property type="match status" value="1"/>
</dbReference>
<dbReference type="GO" id="GO:0106310">
    <property type="term" value="F:protein serine kinase activity"/>
    <property type="evidence" value="ECO:0007669"/>
    <property type="project" value="RHEA"/>
</dbReference>
<evidence type="ECO:0000256" key="11">
    <source>
        <dbReference type="ARBA" id="ARBA00047899"/>
    </source>
</evidence>
<dbReference type="Pfam" id="PF07714">
    <property type="entry name" value="PK_Tyr_Ser-Thr"/>
    <property type="match status" value="1"/>
</dbReference>
<dbReference type="InterPro" id="IPR008271">
    <property type="entry name" value="Ser/Thr_kinase_AS"/>
</dbReference>
<dbReference type="SMART" id="SM00220">
    <property type="entry name" value="S_TKc"/>
    <property type="match status" value="1"/>
</dbReference>
<dbReference type="SMR" id="V7AIN2"/>
<dbReference type="Gramene" id="ESW05409">
    <property type="protein sequence ID" value="ESW05409"/>
    <property type="gene ID" value="PHAVU_011G176700g"/>
</dbReference>
<evidence type="ECO:0000256" key="2">
    <source>
        <dbReference type="ARBA" id="ARBA00022475"/>
    </source>
</evidence>
<name>V7AIN2_PHAVU</name>
<dbReference type="PANTHER" id="PTHR27002:SF634">
    <property type="entry name" value="SERINE_THREONINE KINASE FAMILY PROTEIN"/>
    <property type="match status" value="1"/>
</dbReference>
<dbReference type="PROSITE" id="PS50011">
    <property type="entry name" value="PROTEIN_KINASE_DOM"/>
    <property type="match status" value="1"/>
</dbReference>
<organism evidence="19 20">
    <name type="scientific">Phaseolus vulgaris</name>
    <name type="common">Kidney bean</name>
    <name type="synonym">French bean</name>
    <dbReference type="NCBI Taxonomy" id="3885"/>
    <lineage>
        <taxon>Eukaryota</taxon>
        <taxon>Viridiplantae</taxon>
        <taxon>Streptophyta</taxon>
        <taxon>Embryophyta</taxon>
        <taxon>Tracheophyta</taxon>
        <taxon>Spermatophyta</taxon>
        <taxon>Magnoliopsida</taxon>
        <taxon>eudicotyledons</taxon>
        <taxon>Gunneridae</taxon>
        <taxon>Pentapetalae</taxon>
        <taxon>rosids</taxon>
        <taxon>fabids</taxon>
        <taxon>Fabales</taxon>
        <taxon>Fabaceae</taxon>
        <taxon>Papilionoideae</taxon>
        <taxon>50 kb inversion clade</taxon>
        <taxon>NPAAA clade</taxon>
        <taxon>indigoferoid/millettioid clade</taxon>
        <taxon>Phaseoleae</taxon>
        <taxon>Phaseolus</taxon>
    </lineage>
</organism>
<keyword evidence="6 13" id="KW-0547">Nucleotide-binding</keyword>
<dbReference type="OrthoDB" id="4062651at2759"/>